<dbReference type="AlphaFoldDB" id="A0AAV3UA05"/>
<accession>A0AAV3UA05</accession>
<dbReference type="Pfam" id="PF00294">
    <property type="entry name" value="PfkB"/>
    <property type="match status" value="1"/>
</dbReference>
<dbReference type="PROSITE" id="PS00584">
    <property type="entry name" value="PFKB_KINASES_2"/>
    <property type="match status" value="1"/>
</dbReference>
<organism evidence="5 6">
    <name type="scientific">Halioxenophilus aromaticivorans</name>
    <dbReference type="NCBI Taxonomy" id="1306992"/>
    <lineage>
        <taxon>Bacteria</taxon>
        <taxon>Pseudomonadati</taxon>
        <taxon>Pseudomonadota</taxon>
        <taxon>Gammaproteobacteria</taxon>
        <taxon>Alteromonadales</taxon>
        <taxon>Alteromonadaceae</taxon>
        <taxon>Halioxenophilus</taxon>
    </lineage>
</organism>
<keyword evidence="6" id="KW-1185">Reference proteome</keyword>
<dbReference type="InterPro" id="IPR002173">
    <property type="entry name" value="Carboh/pur_kinase_PfkB_CS"/>
</dbReference>
<dbReference type="PANTHER" id="PTHR43320:SF3">
    <property type="entry name" value="CARBOHYDRATE KINASE PFKB DOMAIN-CONTAINING PROTEIN"/>
    <property type="match status" value="1"/>
</dbReference>
<dbReference type="Gene3D" id="3.40.1190.20">
    <property type="match status" value="1"/>
</dbReference>
<evidence type="ECO:0000256" key="3">
    <source>
        <dbReference type="ARBA" id="ARBA00022777"/>
    </source>
</evidence>
<comment type="caution">
    <text evidence="5">The sequence shown here is derived from an EMBL/GenBank/DDBJ whole genome shotgun (WGS) entry which is preliminary data.</text>
</comment>
<sequence length="343" mass="36948">MVSRLHYRELTVKEYDIYAIGNALVDTEIEVSDEDLTRFGIEKGFMTLVDEDRQVELTKLLANHLTASRRASGGSACNTIIAASYFGAKTFYSCKLAEDDNGAFYLNDLERAGVDYLPEFASNQGTSGKCLVLITPDAERTMNTYLGISATIDAQQIHAPAVTNAKYAYLEGYLASSDVATDACLQIKALAKQAGTKVALTFSDPSMVNYCRDNLVKIIGDGVDLLFCNETEAMDFTGADNPEAAIAELKKIAGQFVLTQGAEGALAFDGDSLHKIEAHSVQPKDSNGAGDLFAGAFLYAISHGHTFAEAGKLASLASAQLVTQFGPRLSPEQYDDIRARSWG</sequence>
<dbReference type="SUPFAM" id="SSF53613">
    <property type="entry name" value="Ribokinase-like"/>
    <property type="match status" value="1"/>
</dbReference>
<dbReference type="PANTHER" id="PTHR43320">
    <property type="entry name" value="SUGAR KINASE"/>
    <property type="match status" value="1"/>
</dbReference>
<evidence type="ECO:0000256" key="2">
    <source>
        <dbReference type="ARBA" id="ARBA00022679"/>
    </source>
</evidence>
<evidence type="ECO:0000313" key="6">
    <source>
        <dbReference type="Proteomes" id="UP001409585"/>
    </source>
</evidence>
<dbReference type="GO" id="GO:0016301">
    <property type="term" value="F:kinase activity"/>
    <property type="evidence" value="ECO:0007669"/>
    <property type="project" value="UniProtKB-KW"/>
</dbReference>
<proteinExistence type="inferred from homology"/>
<evidence type="ECO:0000256" key="1">
    <source>
        <dbReference type="ARBA" id="ARBA00010688"/>
    </source>
</evidence>
<dbReference type="InterPro" id="IPR011611">
    <property type="entry name" value="PfkB_dom"/>
</dbReference>
<reference evidence="6" key="1">
    <citation type="journal article" date="2019" name="Int. J. Syst. Evol. Microbiol.">
        <title>The Global Catalogue of Microorganisms (GCM) 10K type strain sequencing project: providing services to taxonomists for standard genome sequencing and annotation.</title>
        <authorList>
            <consortium name="The Broad Institute Genomics Platform"/>
            <consortium name="The Broad Institute Genome Sequencing Center for Infectious Disease"/>
            <person name="Wu L."/>
            <person name="Ma J."/>
        </authorList>
    </citation>
    <scope>NUCLEOTIDE SEQUENCE [LARGE SCALE GENOMIC DNA]</scope>
    <source>
        <strain evidence="6">JCM 19134</strain>
    </source>
</reference>
<feature type="domain" description="Carbohydrate kinase PfkB" evidence="4">
    <location>
        <begin position="69"/>
        <end position="330"/>
    </location>
</feature>
<gene>
    <name evidence="5" type="ORF">GCM10025791_46510</name>
</gene>
<dbReference type="Proteomes" id="UP001409585">
    <property type="component" value="Unassembled WGS sequence"/>
</dbReference>
<comment type="similarity">
    <text evidence="1">Belongs to the carbohydrate kinase PfkB family.</text>
</comment>
<dbReference type="EMBL" id="BAABLX010000078">
    <property type="protein sequence ID" value="GAA4959976.1"/>
    <property type="molecule type" value="Genomic_DNA"/>
</dbReference>
<dbReference type="InterPro" id="IPR029056">
    <property type="entry name" value="Ribokinase-like"/>
</dbReference>
<keyword evidence="3 5" id="KW-0418">Kinase</keyword>
<protein>
    <submittedName>
        <fullName evidence="5">Adenosine kinase</fullName>
    </submittedName>
</protein>
<dbReference type="InterPro" id="IPR052700">
    <property type="entry name" value="Carb_kinase_PfkB-like"/>
</dbReference>
<dbReference type="CDD" id="cd01168">
    <property type="entry name" value="adenosine_kinase"/>
    <property type="match status" value="1"/>
</dbReference>
<keyword evidence="2" id="KW-0808">Transferase</keyword>
<name>A0AAV3UA05_9ALTE</name>
<evidence type="ECO:0000259" key="4">
    <source>
        <dbReference type="Pfam" id="PF00294"/>
    </source>
</evidence>
<evidence type="ECO:0000313" key="5">
    <source>
        <dbReference type="EMBL" id="GAA4959976.1"/>
    </source>
</evidence>